<evidence type="ECO:0000256" key="6">
    <source>
        <dbReference type="ARBA" id="ARBA00023136"/>
    </source>
</evidence>
<gene>
    <name evidence="9" type="ORF">IDJ75_01585</name>
</gene>
<evidence type="ECO:0000313" key="9">
    <source>
        <dbReference type="EMBL" id="MBD1383954.1"/>
    </source>
</evidence>
<name>A0ABR7X029_9SPHI</name>
<feature type="domain" description="Glycine transporter" evidence="8">
    <location>
        <begin position="94"/>
        <end position="166"/>
    </location>
</feature>
<reference evidence="9 10" key="1">
    <citation type="submission" date="2020-09" db="EMBL/GenBank/DDBJ databases">
        <title>Novel species of Mucilaginibacter isolated from a glacier on the Tibetan Plateau.</title>
        <authorList>
            <person name="Liu Q."/>
            <person name="Xin Y.-H."/>
        </authorList>
    </citation>
    <scope>NUCLEOTIDE SEQUENCE [LARGE SCALE GENOMIC DNA]</scope>
    <source>
        <strain evidence="9 10">CGMCC 1.13878</strain>
    </source>
</reference>
<feature type="transmembrane region" description="Helical" evidence="7">
    <location>
        <begin position="177"/>
        <end position="195"/>
    </location>
</feature>
<dbReference type="EMBL" id="JACWMW010000001">
    <property type="protein sequence ID" value="MBD1383954.1"/>
    <property type="molecule type" value="Genomic_DNA"/>
</dbReference>
<keyword evidence="4 7" id="KW-0812">Transmembrane</keyword>
<dbReference type="Pfam" id="PF03458">
    <property type="entry name" value="Gly_transporter"/>
    <property type="match status" value="2"/>
</dbReference>
<dbReference type="InterPro" id="IPR005115">
    <property type="entry name" value="Gly_transporter"/>
</dbReference>
<comment type="subcellular location">
    <subcellularLocation>
        <location evidence="1">Cell membrane</location>
        <topology evidence="1">Multi-pass membrane protein</topology>
    </subcellularLocation>
</comment>
<keyword evidence="3" id="KW-1003">Cell membrane</keyword>
<protein>
    <submittedName>
        <fullName evidence="9">Trimeric intracellular cation channel family protein</fullName>
    </submittedName>
</protein>
<accession>A0ABR7X029</accession>
<feature type="transmembrane region" description="Helical" evidence="7">
    <location>
        <begin position="32"/>
        <end position="53"/>
    </location>
</feature>
<proteinExistence type="inferred from homology"/>
<evidence type="ECO:0000256" key="2">
    <source>
        <dbReference type="ARBA" id="ARBA00008193"/>
    </source>
</evidence>
<evidence type="ECO:0000256" key="5">
    <source>
        <dbReference type="ARBA" id="ARBA00022989"/>
    </source>
</evidence>
<feature type="transmembrane region" description="Helical" evidence="7">
    <location>
        <begin position="65"/>
        <end position="84"/>
    </location>
</feature>
<dbReference type="RefSeq" id="WP_191173863.1">
    <property type="nucleotide sequence ID" value="NZ_JACWMW010000001.1"/>
</dbReference>
<organism evidence="9 10">
    <name type="scientific">Mucilaginibacter rigui</name>
    <dbReference type="NCBI Taxonomy" id="534635"/>
    <lineage>
        <taxon>Bacteria</taxon>
        <taxon>Pseudomonadati</taxon>
        <taxon>Bacteroidota</taxon>
        <taxon>Sphingobacteriia</taxon>
        <taxon>Sphingobacteriales</taxon>
        <taxon>Sphingobacteriaceae</taxon>
        <taxon>Mucilaginibacter</taxon>
    </lineage>
</organism>
<comment type="similarity">
    <text evidence="2">Belongs to the UPF0126 family.</text>
</comment>
<evidence type="ECO:0000256" key="4">
    <source>
        <dbReference type="ARBA" id="ARBA00022692"/>
    </source>
</evidence>
<dbReference type="PANTHER" id="PTHR30506:SF3">
    <property type="entry name" value="UPF0126 INNER MEMBRANE PROTEIN YADS-RELATED"/>
    <property type="match status" value="1"/>
</dbReference>
<keyword evidence="6 7" id="KW-0472">Membrane</keyword>
<feature type="transmembrane region" description="Helical" evidence="7">
    <location>
        <begin position="120"/>
        <end position="139"/>
    </location>
</feature>
<evidence type="ECO:0000256" key="1">
    <source>
        <dbReference type="ARBA" id="ARBA00004651"/>
    </source>
</evidence>
<feature type="transmembrane region" description="Helical" evidence="7">
    <location>
        <begin position="90"/>
        <end position="108"/>
    </location>
</feature>
<sequence length="200" mass="21390">MHLSFSTIIEILGTIAFTISGAFSAMQKRLDLFGVLILGFVTAIGGGTLRDVLIGNTPVSWMRDVSTPLIILATAILTISFKRLVKNLKVTLFLFDALGLGLFTVIGVQKGLAANLNPGVCIALGTITGCFGGVLRDMLLNHIPVLFHKEIYATACIAGGVCYILLLPVVEPQIAEAVSVVLICTIRILAVRNNWRLPTV</sequence>
<evidence type="ECO:0000313" key="10">
    <source>
        <dbReference type="Proteomes" id="UP000618754"/>
    </source>
</evidence>
<evidence type="ECO:0000259" key="8">
    <source>
        <dbReference type="Pfam" id="PF03458"/>
    </source>
</evidence>
<feature type="domain" description="Glycine transporter" evidence="8">
    <location>
        <begin position="8"/>
        <end position="82"/>
    </location>
</feature>
<feature type="transmembrane region" description="Helical" evidence="7">
    <location>
        <begin position="7"/>
        <end position="26"/>
    </location>
</feature>
<evidence type="ECO:0000256" key="7">
    <source>
        <dbReference type="SAM" id="Phobius"/>
    </source>
</evidence>
<comment type="caution">
    <text evidence="9">The sequence shown here is derived from an EMBL/GenBank/DDBJ whole genome shotgun (WGS) entry which is preliminary data.</text>
</comment>
<dbReference type="Proteomes" id="UP000618754">
    <property type="component" value="Unassembled WGS sequence"/>
</dbReference>
<feature type="transmembrane region" description="Helical" evidence="7">
    <location>
        <begin position="151"/>
        <end position="170"/>
    </location>
</feature>
<dbReference type="PANTHER" id="PTHR30506">
    <property type="entry name" value="INNER MEMBRANE PROTEIN"/>
    <property type="match status" value="1"/>
</dbReference>
<evidence type="ECO:0000256" key="3">
    <source>
        <dbReference type="ARBA" id="ARBA00022475"/>
    </source>
</evidence>
<keyword evidence="5 7" id="KW-1133">Transmembrane helix</keyword>
<keyword evidence="10" id="KW-1185">Reference proteome</keyword>